<dbReference type="Proteomes" id="UP001256673">
    <property type="component" value="Unassembled WGS sequence"/>
</dbReference>
<accession>A0ABU3S006</accession>
<evidence type="ECO:0000313" key="2">
    <source>
        <dbReference type="Proteomes" id="UP001256673"/>
    </source>
</evidence>
<dbReference type="RefSeq" id="WP_316002058.1">
    <property type="nucleotide sequence ID" value="NZ_JAWDIU010000008.1"/>
</dbReference>
<proteinExistence type="predicted"/>
<dbReference type="EMBL" id="JAWDIU010000008">
    <property type="protein sequence ID" value="MDU0328462.1"/>
    <property type="molecule type" value="Genomic_DNA"/>
</dbReference>
<name>A0ABU3S006_9MICO</name>
<reference evidence="1 2" key="1">
    <citation type="submission" date="2023-09" db="EMBL/GenBank/DDBJ databases">
        <title>Microbacterium fusihabitans sp. nov., Microbacterium phycihabitans sp. nov., and Microbacterium cervinum sp. nov., isolated from dried seaweeds of beach.</title>
        <authorList>
            <person name="Lee S.D."/>
        </authorList>
    </citation>
    <scope>NUCLEOTIDE SEQUENCE [LARGE SCALE GENOMIC DNA]</scope>
    <source>
        <strain evidence="1 2">KSW2-21</strain>
    </source>
</reference>
<gene>
    <name evidence="1" type="ORF">RWH43_17015</name>
</gene>
<sequence>MLVELCAHNFVLSNERMMLLGTVTRLTGQPVDVVDYERVAQHLHHMGII</sequence>
<comment type="caution">
    <text evidence="1">The sequence shown here is derived from an EMBL/GenBank/DDBJ whole genome shotgun (WGS) entry which is preliminary data.</text>
</comment>
<organism evidence="1 2">
    <name type="scientific">Microbacterium algihabitans</name>
    <dbReference type="NCBI Taxonomy" id="3075992"/>
    <lineage>
        <taxon>Bacteria</taxon>
        <taxon>Bacillati</taxon>
        <taxon>Actinomycetota</taxon>
        <taxon>Actinomycetes</taxon>
        <taxon>Micrococcales</taxon>
        <taxon>Microbacteriaceae</taxon>
        <taxon>Microbacterium</taxon>
    </lineage>
</organism>
<protein>
    <submittedName>
        <fullName evidence="1">Uncharacterized protein</fullName>
    </submittedName>
</protein>
<keyword evidence="2" id="KW-1185">Reference proteome</keyword>
<evidence type="ECO:0000313" key="1">
    <source>
        <dbReference type="EMBL" id="MDU0328462.1"/>
    </source>
</evidence>